<reference evidence="2 3" key="1">
    <citation type="journal article" date="2021" name="Sci. Rep.">
        <title>The distribution of antibiotic resistance genes in chicken gut microbiota commensals.</title>
        <authorList>
            <person name="Juricova H."/>
            <person name="Matiasovicova J."/>
            <person name="Kubasova T."/>
            <person name="Cejkova D."/>
            <person name="Rychlik I."/>
        </authorList>
    </citation>
    <scope>NUCLEOTIDE SEQUENCE [LARGE SCALE GENOMIC DNA]</scope>
    <source>
        <strain evidence="2 3">An819</strain>
    </source>
</reference>
<dbReference type="EMBL" id="JACJJL010000011">
    <property type="protein sequence ID" value="MBM6661733.1"/>
    <property type="molecule type" value="Genomic_DNA"/>
</dbReference>
<organism evidence="2 3">
    <name type="scientific">Marseilla massiliensis</name>
    <dbReference type="NCBI Taxonomy" id="1841864"/>
    <lineage>
        <taxon>Bacteria</taxon>
        <taxon>Pseudomonadati</taxon>
        <taxon>Bacteroidota</taxon>
        <taxon>Bacteroidia</taxon>
        <taxon>Bacteroidales</taxon>
        <taxon>Prevotellaceae</taxon>
        <taxon>Marseilla</taxon>
    </lineage>
</organism>
<accession>A0A939B352</accession>
<feature type="domain" description="DUF4261" evidence="1">
    <location>
        <begin position="175"/>
        <end position="249"/>
    </location>
</feature>
<dbReference type="InterPro" id="IPR025357">
    <property type="entry name" value="DUF4261"/>
</dbReference>
<sequence>MGKENNHTGVFVAFVLLSECQWDKAKLINDCKADWGIELADNDSDNAMVCTLGDITVAAALMPGPVPNGEAEHYAAANYMWPEAVDAAKNHKAQIMVSVIGKEAGLIERGKLFTKIVASCLRQDGATAVYTDGAVFHPGFYSDVASLMKKYDDALPILDWVWFGVYRTAEHSGIYTYGMRKFGKEEMEVYADNADLNDMRDFLLNITAYVLDGNVTLNDGETLGFSAEQKLAITISDAIALDGKSIKIEYPR</sequence>
<proteinExistence type="predicted"/>
<evidence type="ECO:0000259" key="1">
    <source>
        <dbReference type="Pfam" id="PF14080"/>
    </source>
</evidence>
<evidence type="ECO:0000313" key="3">
    <source>
        <dbReference type="Proteomes" id="UP000764045"/>
    </source>
</evidence>
<dbReference type="RefSeq" id="WP_205109464.1">
    <property type="nucleotide sequence ID" value="NZ_JACJJL010000011.1"/>
</dbReference>
<dbReference type="Pfam" id="PF14080">
    <property type="entry name" value="DUF4261"/>
    <property type="match status" value="1"/>
</dbReference>
<dbReference type="AlphaFoldDB" id="A0A939B352"/>
<gene>
    <name evidence="2" type="ORF">H6B30_08220</name>
</gene>
<keyword evidence="3" id="KW-1185">Reference proteome</keyword>
<comment type="caution">
    <text evidence="2">The sequence shown here is derived from an EMBL/GenBank/DDBJ whole genome shotgun (WGS) entry which is preliminary data.</text>
</comment>
<evidence type="ECO:0000313" key="2">
    <source>
        <dbReference type="EMBL" id="MBM6661733.1"/>
    </source>
</evidence>
<dbReference type="Proteomes" id="UP000764045">
    <property type="component" value="Unassembled WGS sequence"/>
</dbReference>
<name>A0A939B352_9BACT</name>
<protein>
    <submittedName>
        <fullName evidence="2">DUF4261 domain-containing protein</fullName>
    </submittedName>
</protein>